<dbReference type="EMBL" id="JAAAHY010001546">
    <property type="protein sequence ID" value="KAF9948286.1"/>
    <property type="molecule type" value="Genomic_DNA"/>
</dbReference>
<dbReference type="SUPFAM" id="SSF51695">
    <property type="entry name" value="PLC-like phosphodiesterases"/>
    <property type="match status" value="1"/>
</dbReference>
<dbReference type="InterPro" id="IPR017946">
    <property type="entry name" value="PLC-like_Pdiesterase_TIM-brl"/>
</dbReference>
<dbReference type="OrthoDB" id="1470350at2759"/>
<organism evidence="2 3">
    <name type="scientific">Mortierella alpina</name>
    <name type="common">Oleaginous fungus</name>
    <name type="synonym">Mortierella renispora</name>
    <dbReference type="NCBI Taxonomy" id="64518"/>
    <lineage>
        <taxon>Eukaryota</taxon>
        <taxon>Fungi</taxon>
        <taxon>Fungi incertae sedis</taxon>
        <taxon>Mucoromycota</taxon>
        <taxon>Mortierellomycotina</taxon>
        <taxon>Mortierellomycetes</taxon>
        <taxon>Mortierellales</taxon>
        <taxon>Mortierellaceae</taxon>
        <taxon>Mortierella</taxon>
    </lineage>
</organism>
<evidence type="ECO:0000313" key="2">
    <source>
        <dbReference type="EMBL" id="KAF9948286.1"/>
    </source>
</evidence>
<reference evidence="2" key="1">
    <citation type="journal article" date="2020" name="Fungal Divers.">
        <title>Resolving the Mortierellaceae phylogeny through synthesis of multi-gene phylogenetics and phylogenomics.</title>
        <authorList>
            <person name="Vandepol N."/>
            <person name="Liber J."/>
            <person name="Desiro A."/>
            <person name="Na H."/>
            <person name="Kennedy M."/>
            <person name="Barry K."/>
            <person name="Grigoriev I.V."/>
            <person name="Miller A.N."/>
            <person name="O'Donnell K."/>
            <person name="Stajich J.E."/>
            <person name="Bonito G."/>
        </authorList>
    </citation>
    <scope>NUCLEOTIDE SEQUENCE</scope>
    <source>
        <strain evidence="2">CK1249</strain>
    </source>
</reference>
<dbReference type="Proteomes" id="UP000738359">
    <property type="component" value="Unassembled WGS sequence"/>
</dbReference>
<dbReference type="PANTHER" id="PTHR43805:SF1">
    <property type="entry name" value="GP-PDE DOMAIN-CONTAINING PROTEIN"/>
    <property type="match status" value="1"/>
</dbReference>
<feature type="domain" description="GP-PDE" evidence="1">
    <location>
        <begin position="18"/>
        <end position="259"/>
    </location>
</feature>
<gene>
    <name evidence="2" type="ORF">BGZ70_002276</name>
</gene>
<keyword evidence="3" id="KW-1185">Reference proteome</keyword>
<dbReference type="InterPro" id="IPR030395">
    <property type="entry name" value="GP_PDE_dom"/>
</dbReference>
<dbReference type="GO" id="GO:0006629">
    <property type="term" value="P:lipid metabolic process"/>
    <property type="evidence" value="ECO:0007669"/>
    <property type="project" value="InterPro"/>
</dbReference>
<sequence>MSRQQILTLASSRLNRLPLSVGHRGASEQWPENSILSMGQAVKDGADGLEGDLHLTADGEIIVMHDPSLDRTTNGTGLVKDRPWHGYIDGLVSKKEPHVGVPRCIDVLAFLAQEGNEKVWWNIDIKMNNSPTLLLSKFAKLIQDQFPNHDFSSQIVLGLWHPKFLAAADKYLPTFSRIHIGFSLAIAQEHFPPSSVDGYSINFMVLSTPAGRHFIKEMQAAGKAVLTWTVNEPTEARECVRMGVDYVLTDRTKVLTNVLYEYETLGKEGVEQKYAKEVFDTWSRWYRYTFWRSLIWIFLTMRFNSATKRLDMDLDLDPSLHSNMLPKSAIA</sequence>
<dbReference type="Gene3D" id="3.20.20.190">
    <property type="entry name" value="Phosphatidylinositol (PI) phosphodiesterase"/>
    <property type="match status" value="1"/>
</dbReference>
<comment type="caution">
    <text evidence="2">The sequence shown here is derived from an EMBL/GenBank/DDBJ whole genome shotgun (WGS) entry which is preliminary data.</text>
</comment>
<dbReference type="GO" id="GO:0008081">
    <property type="term" value="F:phosphoric diester hydrolase activity"/>
    <property type="evidence" value="ECO:0007669"/>
    <property type="project" value="InterPro"/>
</dbReference>
<dbReference type="PROSITE" id="PS51704">
    <property type="entry name" value="GP_PDE"/>
    <property type="match status" value="1"/>
</dbReference>
<dbReference type="Pfam" id="PF03009">
    <property type="entry name" value="GDPD"/>
    <property type="match status" value="1"/>
</dbReference>
<proteinExistence type="predicted"/>
<protein>
    <recommendedName>
        <fullName evidence="1">GP-PDE domain-containing protein</fullName>
    </recommendedName>
</protein>
<evidence type="ECO:0000313" key="3">
    <source>
        <dbReference type="Proteomes" id="UP000738359"/>
    </source>
</evidence>
<evidence type="ECO:0000259" key="1">
    <source>
        <dbReference type="PROSITE" id="PS51704"/>
    </source>
</evidence>
<accession>A0A9P6IUS1</accession>
<name>A0A9P6IUS1_MORAP</name>
<dbReference type="AlphaFoldDB" id="A0A9P6IUS1"/>
<dbReference type="PANTHER" id="PTHR43805">
    <property type="entry name" value="GLYCEROPHOSPHORYL DIESTER PHOSPHODIESTERASE"/>
    <property type="match status" value="1"/>
</dbReference>